<evidence type="ECO:0000256" key="3">
    <source>
        <dbReference type="ARBA" id="ARBA00022692"/>
    </source>
</evidence>
<keyword evidence="8" id="KW-1185">Reference proteome</keyword>
<gene>
    <name evidence="7" type="ORF">BG011_006725</name>
</gene>
<protein>
    <submittedName>
        <fullName evidence="7">Uncharacterized protein</fullName>
    </submittedName>
</protein>
<sequence>MASFPRAKVDSSTQTDPPLPFTALLDRALDKVEATVPLNLSSITFYIRRHHLSRIEQIESLLSQNFFFKVVLFRIGLKPQHVFSALCLAVLYGCRQLYRRSVYLTTNLCAVAYPAYCSIKTINSEPIPPPRELGLEPTEYSPLNDYRSQHAYSSSSLRLDRQRSRRHLHRVNSGILKDSFQSSNSYSSSQEEYDSRRSTVSSLGRPSEYSVYSEDYITSTSASGSMTVEEKMKQRMRRRWASFSQARKEKATRQWLAYWSIYGTVQVVDTWSSFLLDWIPGYNLGKLLFLWWAQRRGATLIFDYFQPLIQSKSKDGREVARKPSNRSLNSDISRHGREDSTGGSSISRPMSFQMLPSTLAQQQQQQQQQYQQQQPQYQQYQFEQQFYAKGTSRRDTATFRELNPGRFRQESYGNTEEEEEEDDEDHDDGFQHSHRQHRRPLEAKLQEQPMNLHRELLASSPHDSGAFTGTSLFESAESVWSAPPTLAGIQAVDEMGATEEMFGSGVRPHSNNATPTPMSVQEQYHLRQQLQQ</sequence>
<evidence type="ECO:0000256" key="5">
    <source>
        <dbReference type="ARBA" id="ARBA00023136"/>
    </source>
</evidence>
<organism evidence="7 8">
    <name type="scientific">Mortierella polycephala</name>
    <dbReference type="NCBI Taxonomy" id="41804"/>
    <lineage>
        <taxon>Eukaryota</taxon>
        <taxon>Fungi</taxon>
        <taxon>Fungi incertae sedis</taxon>
        <taxon>Mucoromycota</taxon>
        <taxon>Mortierellomycotina</taxon>
        <taxon>Mortierellomycetes</taxon>
        <taxon>Mortierellales</taxon>
        <taxon>Mortierellaceae</taxon>
        <taxon>Mortierella</taxon>
    </lineage>
</organism>
<dbReference type="GO" id="GO:0016020">
    <property type="term" value="C:membrane"/>
    <property type="evidence" value="ECO:0007669"/>
    <property type="project" value="UniProtKB-SubCell"/>
</dbReference>
<evidence type="ECO:0000313" key="7">
    <source>
        <dbReference type="EMBL" id="KAG0252811.1"/>
    </source>
</evidence>
<evidence type="ECO:0000256" key="4">
    <source>
        <dbReference type="ARBA" id="ARBA00022989"/>
    </source>
</evidence>
<dbReference type="PANTHER" id="PTHR12300">
    <property type="entry name" value="HVA22-LIKE PROTEINS"/>
    <property type="match status" value="1"/>
</dbReference>
<dbReference type="EMBL" id="JAAAJA010000496">
    <property type="protein sequence ID" value="KAG0252811.1"/>
    <property type="molecule type" value="Genomic_DNA"/>
</dbReference>
<comment type="caution">
    <text evidence="7">The sequence shown here is derived from an EMBL/GenBank/DDBJ whole genome shotgun (WGS) entry which is preliminary data.</text>
</comment>
<evidence type="ECO:0000256" key="6">
    <source>
        <dbReference type="SAM" id="MobiDB-lite"/>
    </source>
</evidence>
<dbReference type="AlphaFoldDB" id="A0A9P6PTY8"/>
<accession>A0A9P6PTY8</accession>
<feature type="compositionally biased region" description="Polar residues" evidence="6">
    <location>
        <begin position="341"/>
        <end position="350"/>
    </location>
</feature>
<feature type="region of interest" description="Disordered" evidence="6">
    <location>
        <begin position="391"/>
        <end position="439"/>
    </location>
</feature>
<comment type="similarity">
    <text evidence="2">Belongs to the DP1 family.</text>
</comment>
<keyword evidence="5" id="KW-0472">Membrane</keyword>
<keyword evidence="3" id="KW-0812">Transmembrane</keyword>
<proteinExistence type="inferred from homology"/>
<feature type="compositionally biased region" description="Low complexity" evidence="6">
    <location>
        <begin position="181"/>
        <end position="190"/>
    </location>
</feature>
<dbReference type="InterPro" id="IPR004345">
    <property type="entry name" value="TB2_DP1_HVA22"/>
</dbReference>
<name>A0A9P6PTY8_9FUNG</name>
<feature type="region of interest" description="Disordered" evidence="6">
    <location>
        <begin position="315"/>
        <end position="350"/>
    </location>
</feature>
<feature type="compositionally biased region" description="Acidic residues" evidence="6">
    <location>
        <begin position="415"/>
        <end position="427"/>
    </location>
</feature>
<feature type="region of interest" description="Disordered" evidence="6">
    <location>
        <begin position="181"/>
        <end position="203"/>
    </location>
</feature>
<evidence type="ECO:0000313" key="8">
    <source>
        <dbReference type="Proteomes" id="UP000726737"/>
    </source>
</evidence>
<evidence type="ECO:0000256" key="1">
    <source>
        <dbReference type="ARBA" id="ARBA00004141"/>
    </source>
</evidence>
<feature type="region of interest" description="Disordered" evidence="6">
    <location>
        <begin position="502"/>
        <end position="532"/>
    </location>
</feature>
<feature type="compositionally biased region" description="Polar residues" evidence="6">
    <location>
        <begin position="509"/>
        <end position="520"/>
    </location>
</feature>
<evidence type="ECO:0000256" key="2">
    <source>
        <dbReference type="ARBA" id="ARBA00008573"/>
    </source>
</evidence>
<keyword evidence="4" id="KW-1133">Transmembrane helix</keyword>
<feature type="compositionally biased region" description="Low complexity" evidence="6">
    <location>
        <begin position="521"/>
        <end position="532"/>
    </location>
</feature>
<dbReference type="Proteomes" id="UP000726737">
    <property type="component" value="Unassembled WGS sequence"/>
</dbReference>
<dbReference type="Pfam" id="PF03134">
    <property type="entry name" value="TB2_DP1_HVA22"/>
    <property type="match status" value="1"/>
</dbReference>
<dbReference type="PANTHER" id="PTHR12300:SF161">
    <property type="entry name" value="RECEPTOR EXPRESSION-ENHANCING PROTEIN"/>
    <property type="match status" value="1"/>
</dbReference>
<dbReference type="OrthoDB" id="10009287at2759"/>
<comment type="subcellular location">
    <subcellularLocation>
        <location evidence="1">Membrane</location>
        <topology evidence="1">Multi-pass membrane protein</topology>
    </subcellularLocation>
</comment>
<reference evidence="7" key="1">
    <citation type="journal article" date="2020" name="Fungal Divers.">
        <title>Resolving the Mortierellaceae phylogeny through synthesis of multi-gene phylogenetics and phylogenomics.</title>
        <authorList>
            <person name="Vandepol N."/>
            <person name="Liber J."/>
            <person name="Desiro A."/>
            <person name="Na H."/>
            <person name="Kennedy M."/>
            <person name="Barry K."/>
            <person name="Grigoriev I.V."/>
            <person name="Miller A.N."/>
            <person name="O'Donnell K."/>
            <person name="Stajich J.E."/>
            <person name="Bonito G."/>
        </authorList>
    </citation>
    <scope>NUCLEOTIDE SEQUENCE</scope>
    <source>
        <strain evidence="7">KOD948</strain>
    </source>
</reference>